<sequence>MNTLSMTASSRGGPYGRAMGVATMARDTAYRRCKDKKLRNVAAVLDEVETTLWNQGDDVRKLVAVAVTLAATLMLESPHLAPDRLGAASDKLVRAIIAAAQDAETYHREHHRDLLAAHRAVYSDIYAHCTDPSRRSAARAVLRGAALGQMLAYRDPSRVDIDAIKMAIAALKGDDQV</sequence>
<dbReference type="AlphaFoldDB" id="A0AAW4TQL8"/>
<dbReference type="EMBL" id="JAIZTC010000014">
    <property type="protein sequence ID" value="MCA8383693.1"/>
    <property type="molecule type" value="Genomic_DNA"/>
</dbReference>
<evidence type="ECO:0000313" key="2">
    <source>
        <dbReference type="Proteomes" id="UP001199070"/>
    </source>
</evidence>
<gene>
    <name evidence="1" type="ORF">LGN22_32765</name>
</gene>
<dbReference type="RefSeq" id="WP_226136241.1">
    <property type="nucleotide sequence ID" value="NZ_JAIZTC010000014.1"/>
</dbReference>
<organism evidence="1 2">
    <name type="scientific">Burkholderia cenocepacia</name>
    <dbReference type="NCBI Taxonomy" id="95486"/>
    <lineage>
        <taxon>Bacteria</taxon>
        <taxon>Pseudomonadati</taxon>
        <taxon>Pseudomonadota</taxon>
        <taxon>Betaproteobacteria</taxon>
        <taxon>Burkholderiales</taxon>
        <taxon>Burkholderiaceae</taxon>
        <taxon>Burkholderia</taxon>
        <taxon>Burkholderia cepacia complex</taxon>
    </lineage>
</organism>
<reference evidence="1" key="1">
    <citation type="submission" date="2023-08" db="EMBL/GenBank/DDBJ databases">
        <title>A collection of bacterial strains from the Burkholderia cepacia Research Laboratory and Repository.</title>
        <authorList>
            <person name="Lipuma J."/>
            <person name="Spilker T."/>
        </authorList>
    </citation>
    <scope>NUCLEOTIDE SEQUENCE</scope>
    <source>
        <strain evidence="1">AU0862</strain>
    </source>
</reference>
<accession>A0AAW4TQL8</accession>
<comment type="caution">
    <text evidence="1">The sequence shown here is derived from an EMBL/GenBank/DDBJ whole genome shotgun (WGS) entry which is preliminary data.</text>
</comment>
<proteinExistence type="predicted"/>
<protein>
    <recommendedName>
        <fullName evidence="3">TetR family transcriptional regulator</fullName>
    </recommendedName>
</protein>
<evidence type="ECO:0008006" key="3">
    <source>
        <dbReference type="Google" id="ProtNLM"/>
    </source>
</evidence>
<dbReference type="Proteomes" id="UP001199070">
    <property type="component" value="Unassembled WGS sequence"/>
</dbReference>
<name>A0AAW4TQL8_9BURK</name>
<evidence type="ECO:0000313" key="1">
    <source>
        <dbReference type="EMBL" id="MCA8383693.1"/>
    </source>
</evidence>